<proteinExistence type="predicted"/>
<feature type="compositionally biased region" description="Polar residues" evidence="1">
    <location>
        <begin position="462"/>
        <end position="486"/>
    </location>
</feature>
<feature type="region of interest" description="Disordered" evidence="1">
    <location>
        <begin position="371"/>
        <end position="537"/>
    </location>
</feature>
<comment type="caution">
    <text evidence="2">The sequence shown here is derived from an EMBL/GenBank/DDBJ whole genome shotgun (WGS) entry which is preliminary data.</text>
</comment>
<feature type="region of interest" description="Disordered" evidence="1">
    <location>
        <begin position="137"/>
        <end position="212"/>
    </location>
</feature>
<accession>A0A645ARA1</accession>
<feature type="compositionally biased region" description="Low complexity" evidence="1">
    <location>
        <begin position="511"/>
        <end position="528"/>
    </location>
</feature>
<feature type="region of interest" description="Disordered" evidence="1">
    <location>
        <begin position="323"/>
        <end position="350"/>
    </location>
</feature>
<name>A0A645ARA1_9ZZZZ</name>
<gene>
    <name evidence="2" type="ORF">SDC9_100150</name>
</gene>
<reference evidence="2" key="1">
    <citation type="submission" date="2019-08" db="EMBL/GenBank/DDBJ databases">
        <authorList>
            <person name="Kucharzyk K."/>
            <person name="Murdoch R.W."/>
            <person name="Higgins S."/>
            <person name="Loffler F."/>
        </authorList>
    </citation>
    <scope>NUCLEOTIDE SEQUENCE</scope>
</reference>
<dbReference type="EMBL" id="VSSQ01014309">
    <property type="protein sequence ID" value="MPM53383.1"/>
    <property type="molecule type" value="Genomic_DNA"/>
</dbReference>
<feature type="compositionally biased region" description="Basic and acidic residues" evidence="1">
    <location>
        <begin position="323"/>
        <end position="345"/>
    </location>
</feature>
<evidence type="ECO:0000256" key="1">
    <source>
        <dbReference type="SAM" id="MobiDB-lite"/>
    </source>
</evidence>
<dbReference type="AlphaFoldDB" id="A0A645ARA1"/>
<feature type="compositionally biased region" description="Basic and acidic residues" evidence="1">
    <location>
        <begin position="144"/>
        <end position="158"/>
    </location>
</feature>
<sequence>MIGDGGVVQQQDVILIAAQSVFVAALRAEDQPLVGHRRLAQFGLRQLQQPSSGGVADRRHQAVDLGGAGVLCDQLRDQAWQPGGDRGQAVRGGLLGDVADQEDRVGGLQPHQITGRDQPEQAIVVDDRQVVETALHHHQHRLDRRGVRVDGGRRGGHDGRHRPLGRSALADDQPAHVAVGDDPAQLSSRFPAVPGDQQRRHPAVGHQPGRGADRGALVDAHRLMGDDPAQRGPQHLVAGLRHPEGLHRRLQPLGRLLVEEPGEQRLGAQQLTEVIGPQQQREAVLQRGHGESRGSVVTGRRDPERAPLTAAVGQRAVGVGDVDRPAAQDVDRLGRPTGGQDDRAPTEVPAGQARRQLVEQLLRQHVEGVVGGQEVPDPGELDVHRPPVADADPTGTRRGPTSASVQHGTGRCGLPPLRRGRPYGGVVPDRRGPSPINGPVPRATQRRRRGQHDEVPDRTAQRSRTGAPSAATPGNNTIDPSRTSTRWVGVGQVAGKQVGIPSVSRNRARCSGQTTSPSSTQPRDSSASWWVHMSSRA</sequence>
<feature type="compositionally biased region" description="Basic and acidic residues" evidence="1">
    <location>
        <begin position="451"/>
        <end position="460"/>
    </location>
</feature>
<protein>
    <submittedName>
        <fullName evidence="2">Uncharacterized protein</fullName>
    </submittedName>
</protein>
<organism evidence="2">
    <name type="scientific">bioreactor metagenome</name>
    <dbReference type="NCBI Taxonomy" id="1076179"/>
    <lineage>
        <taxon>unclassified sequences</taxon>
        <taxon>metagenomes</taxon>
        <taxon>ecological metagenomes</taxon>
    </lineage>
</organism>
<evidence type="ECO:0000313" key="2">
    <source>
        <dbReference type="EMBL" id="MPM53383.1"/>
    </source>
</evidence>
<feature type="compositionally biased region" description="Low complexity" evidence="1">
    <location>
        <begin position="488"/>
        <end position="499"/>
    </location>
</feature>